<keyword evidence="1" id="KW-0408">Iron</keyword>
<dbReference type="RefSeq" id="WP_117456156.1">
    <property type="nucleotide sequence ID" value="NZ_CP060636.1"/>
</dbReference>
<keyword evidence="4" id="KW-1185">Reference proteome</keyword>
<dbReference type="PANTHER" id="PTHR42954:SF2">
    <property type="entry name" value="FE(2+) TRANSPORT PROTEIN A"/>
    <property type="match status" value="1"/>
</dbReference>
<dbReference type="Proteomes" id="UP000515856">
    <property type="component" value="Chromosome"/>
</dbReference>
<proteinExistence type="predicted"/>
<dbReference type="InterPro" id="IPR038157">
    <property type="entry name" value="FeoA_core_dom"/>
</dbReference>
<name>A0A7G9GNF2_9FIRM</name>
<dbReference type="EMBL" id="CP060636">
    <property type="protein sequence ID" value="QNM12334.1"/>
    <property type="molecule type" value="Genomic_DNA"/>
</dbReference>
<dbReference type="InterPro" id="IPR052713">
    <property type="entry name" value="FeoA"/>
</dbReference>
<dbReference type="InterPro" id="IPR008988">
    <property type="entry name" value="Transcriptional_repressor_C"/>
</dbReference>
<accession>A0A7G9GNF2</accession>
<feature type="domain" description="Ferrous iron transporter FeoA-like" evidence="2">
    <location>
        <begin position="2"/>
        <end position="73"/>
    </location>
</feature>
<dbReference type="InterPro" id="IPR007167">
    <property type="entry name" value="Fe-transptr_FeoA-like"/>
</dbReference>
<dbReference type="PANTHER" id="PTHR42954">
    <property type="entry name" value="FE(2+) TRANSPORT PROTEIN A"/>
    <property type="match status" value="1"/>
</dbReference>
<dbReference type="Pfam" id="PF04023">
    <property type="entry name" value="FeoA"/>
    <property type="match status" value="1"/>
</dbReference>
<dbReference type="AlphaFoldDB" id="A0A7G9GNF2"/>
<dbReference type="SMART" id="SM00899">
    <property type="entry name" value="FeoA"/>
    <property type="match status" value="1"/>
</dbReference>
<evidence type="ECO:0000313" key="3">
    <source>
        <dbReference type="EMBL" id="QNM12334.1"/>
    </source>
</evidence>
<organism evidence="3 4">
    <name type="scientific">[Eubacterium] hominis</name>
    <dbReference type="NCBI Taxonomy" id="2764325"/>
    <lineage>
        <taxon>Bacteria</taxon>
        <taxon>Bacillati</taxon>
        <taxon>Bacillota</taxon>
        <taxon>Erysipelotrichia</taxon>
        <taxon>Erysipelotrichales</taxon>
        <taxon>Erysipelotrichaceae</taxon>
        <taxon>Amedibacillus</taxon>
    </lineage>
</organism>
<dbReference type="KEGG" id="ehn:H9Q80_19205"/>
<evidence type="ECO:0000259" key="2">
    <source>
        <dbReference type="SMART" id="SM00899"/>
    </source>
</evidence>
<dbReference type="Gene3D" id="2.30.30.90">
    <property type="match status" value="1"/>
</dbReference>
<gene>
    <name evidence="3" type="ORF">H9Q80_19205</name>
</gene>
<evidence type="ECO:0000313" key="4">
    <source>
        <dbReference type="Proteomes" id="UP000515856"/>
    </source>
</evidence>
<protein>
    <submittedName>
        <fullName evidence="3">Ferrous iron transport protein A</fullName>
    </submittedName>
</protein>
<sequence length="73" mass="8139">MKTLRQVNIGENVKVIKLHGEGAVKRRIMDMGITKGVEVHVRKVAPLGDPIEISVRGYELSIRKADADMIEVE</sequence>
<dbReference type="GO" id="GO:0046914">
    <property type="term" value="F:transition metal ion binding"/>
    <property type="evidence" value="ECO:0007669"/>
    <property type="project" value="InterPro"/>
</dbReference>
<reference evidence="3 4" key="1">
    <citation type="submission" date="2020-08" db="EMBL/GenBank/DDBJ databases">
        <authorList>
            <person name="Liu C."/>
            <person name="Sun Q."/>
        </authorList>
    </citation>
    <scope>NUCLEOTIDE SEQUENCE [LARGE SCALE GENOMIC DNA]</scope>
    <source>
        <strain evidence="3 4">NSJ-61</strain>
    </source>
</reference>
<dbReference type="SUPFAM" id="SSF50037">
    <property type="entry name" value="C-terminal domain of transcriptional repressors"/>
    <property type="match status" value="1"/>
</dbReference>
<evidence type="ECO:0000256" key="1">
    <source>
        <dbReference type="ARBA" id="ARBA00023004"/>
    </source>
</evidence>